<dbReference type="RefSeq" id="WP_153683534.1">
    <property type="nucleotide sequence ID" value="NZ_WJIF01000002.1"/>
</dbReference>
<gene>
    <name evidence="1" type="ORF">GE115_04120</name>
</gene>
<reference evidence="1 2" key="1">
    <citation type="submission" date="2019-10" db="EMBL/GenBank/DDBJ databases">
        <authorList>
            <person name="Nie G."/>
            <person name="Ming H."/>
            <person name="Yi B."/>
        </authorList>
    </citation>
    <scope>NUCLEOTIDE SEQUENCE [LARGE SCALE GENOMIC DNA]</scope>
    <source>
        <strain evidence="1 2">CFH 90414</strain>
    </source>
</reference>
<sequence length="163" mass="17618">MTIAGIEQGEPLRWDLSAPIDAESIGLGESMDMVRVPDERTNVALTLPDGDWTSVAEQLTITPRHGYVGTINVFRTLSGGPAVHEQLMGDAEVLGFPRERIDRWLAELPSTLDESRVGDPRARTGLHGSNGAVVTSVEISHDPGPGGDERIRLWYAIGPIVPD</sequence>
<comment type="caution">
    <text evidence="1">The sequence shown here is derived from an EMBL/GenBank/DDBJ whole genome shotgun (WGS) entry which is preliminary data.</text>
</comment>
<protein>
    <submittedName>
        <fullName evidence="1">Uncharacterized protein</fullName>
    </submittedName>
</protein>
<dbReference type="Proteomes" id="UP000431080">
    <property type="component" value="Unassembled WGS sequence"/>
</dbReference>
<accession>A0A6I2F5R1</accession>
<name>A0A6I2F5R1_9MICO</name>
<evidence type="ECO:0000313" key="1">
    <source>
        <dbReference type="EMBL" id="MRG59057.1"/>
    </source>
</evidence>
<proteinExistence type="predicted"/>
<dbReference type="EMBL" id="WJIF01000002">
    <property type="protein sequence ID" value="MRG59057.1"/>
    <property type="molecule type" value="Genomic_DNA"/>
</dbReference>
<dbReference type="AlphaFoldDB" id="A0A6I2F5R1"/>
<keyword evidence="2" id="KW-1185">Reference proteome</keyword>
<organism evidence="1 2">
    <name type="scientific">Agromyces agglutinans</name>
    <dbReference type="NCBI Taxonomy" id="2662258"/>
    <lineage>
        <taxon>Bacteria</taxon>
        <taxon>Bacillati</taxon>
        <taxon>Actinomycetota</taxon>
        <taxon>Actinomycetes</taxon>
        <taxon>Micrococcales</taxon>
        <taxon>Microbacteriaceae</taxon>
        <taxon>Agromyces</taxon>
    </lineage>
</organism>
<evidence type="ECO:0000313" key="2">
    <source>
        <dbReference type="Proteomes" id="UP000431080"/>
    </source>
</evidence>